<comment type="caution">
    <text evidence="3">The sequence shown here is derived from an EMBL/GenBank/DDBJ whole genome shotgun (WGS) entry which is preliminary data.</text>
</comment>
<evidence type="ECO:0000259" key="1">
    <source>
        <dbReference type="Pfam" id="PF05161"/>
    </source>
</evidence>
<evidence type="ECO:0000313" key="3">
    <source>
        <dbReference type="EMBL" id="PYE55813.1"/>
    </source>
</evidence>
<name>A0A318SMA1_9DEIO</name>
<dbReference type="Pfam" id="PF13660">
    <property type="entry name" value="DUF4147"/>
    <property type="match status" value="1"/>
</dbReference>
<dbReference type="EMBL" id="QJSX01000002">
    <property type="protein sequence ID" value="PYE55813.1"/>
    <property type="molecule type" value="Genomic_DNA"/>
</dbReference>
<sequence>MHPRDVLSSAFAAAVNAARPESVLPRFLPEPPAGRTVVVGAGKAAARMALAVDAAWPADLTGVVITPYGHAGERLPQRIRVLEAAHPVPDAAGEEATREVLEAVSNLTPNDLVLCLLSGGGSALLTAPRGVTLARKAELTRALLACGASIHEINAVRKHLSRVKGGGLANAAKPARVVSLIVSDVVGDDLSTIASGPTAPDPTSFTEAFMVLMRHDVAVPDVRRFLSDGAAGRHAETPKPGDELFGRVENHLVVTNRLALDAASVHLTRLGFTSRIVSDRIEGPARSAARAHAALARDLVSGRALLSGGETTTIVREGAGRGGRNLEFLLALAVELGEDHGLYALAADSDGIDGTSFAAGGFLTPDTLRRARDLGLDARAFLGASDAHGFFEALGDLVVTGPTGTNVNDIRLVVRA</sequence>
<dbReference type="GO" id="GO:0005737">
    <property type="term" value="C:cytoplasm"/>
    <property type="evidence" value="ECO:0007669"/>
    <property type="project" value="TreeGrafter"/>
</dbReference>
<dbReference type="InterPro" id="IPR038614">
    <property type="entry name" value="GK_N_sf"/>
</dbReference>
<dbReference type="InterPro" id="IPR007835">
    <property type="entry name" value="MOFRL"/>
</dbReference>
<keyword evidence="4" id="KW-1185">Reference proteome</keyword>
<dbReference type="RefSeq" id="WP_110885359.1">
    <property type="nucleotide sequence ID" value="NZ_QJSX01000002.1"/>
</dbReference>
<accession>A0A318SMA1</accession>
<dbReference type="PANTHER" id="PTHR12227">
    <property type="entry name" value="GLYCERATE KINASE"/>
    <property type="match status" value="1"/>
</dbReference>
<gene>
    <name evidence="3" type="ORF">DES52_102178</name>
</gene>
<reference evidence="3 4" key="1">
    <citation type="submission" date="2018-06" db="EMBL/GenBank/DDBJ databases">
        <title>Genomic Encyclopedia of Type Strains, Phase IV (KMG-IV): sequencing the most valuable type-strain genomes for metagenomic binning, comparative biology and taxonomic classification.</title>
        <authorList>
            <person name="Goeker M."/>
        </authorList>
    </citation>
    <scope>NUCLEOTIDE SEQUENCE [LARGE SCALE GENOMIC DNA]</scope>
    <source>
        <strain evidence="3 4">DSM 18048</strain>
    </source>
</reference>
<dbReference type="PANTHER" id="PTHR12227:SF0">
    <property type="entry name" value="GLYCERATE KINASE"/>
    <property type="match status" value="1"/>
</dbReference>
<evidence type="ECO:0000259" key="2">
    <source>
        <dbReference type="Pfam" id="PF13660"/>
    </source>
</evidence>
<dbReference type="AlphaFoldDB" id="A0A318SMA1"/>
<feature type="domain" description="MOFRL" evidence="1">
    <location>
        <begin position="304"/>
        <end position="409"/>
    </location>
</feature>
<protein>
    <submittedName>
        <fullName evidence="3">Glycerate 2-kinase</fullName>
    </submittedName>
</protein>
<dbReference type="SUPFAM" id="SSF82544">
    <property type="entry name" value="GckA/TtuD-like"/>
    <property type="match status" value="1"/>
</dbReference>
<dbReference type="InterPro" id="IPR025286">
    <property type="entry name" value="MOFRL_assoc_dom"/>
</dbReference>
<dbReference type="Proteomes" id="UP000248326">
    <property type="component" value="Unassembled WGS sequence"/>
</dbReference>
<feature type="domain" description="MOFRL-associated" evidence="2">
    <location>
        <begin position="7"/>
        <end position="226"/>
    </location>
</feature>
<proteinExistence type="predicted"/>
<dbReference type="InterPro" id="IPR039760">
    <property type="entry name" value="MOFRL_protein"/>
</dbReference>
<evidence type="ECO:0000313" key="4">
    <source>
        <dbReference type="Proteomes" id="UP000248326"/>
    </source>
</evidence>
<dbReference type="Gene3D" id="3.40.1480.10">
    <property type="entry name" value="MOFRL domain"/>
    <property type="match status" value="1"/>
</dbReference>
<dbReference type="InterPro" id="IPR037035">
    <property type="entry name" value="GK-like_C_sf"/>
</dbReference>
<dbReference type="GO" id="GO:0008887">
    <property type="term" value="F:glycerate kinase activity"/>
    <property type="evidence" value="ECO:0007669"/>
    <property type="project" value="InterPro"/>
</dbReference>
<dbReference type="Gene3D" id="3.40.50.10180">
    <property type="entry name" value="Glycerate kinase, MOFRL-like N-terminal domain"/>
    <property type="match status" value="1"/>
</dbReference>
<dbReference type="OrthoDB" id="9766552at2"/>
<organism evidence="3 4">
    <name type="scientific">Deinococcus yavapaiensis KR-236</name>
    <dbReference type="NCBI Taxonomy" id="694435"/>
    <lineage>
        <taxon>Bacteria</taxon>
        <taxon>Thermotogati</taxon>
        <taxon>Deinococcota</taxon>
        <taxon>Deinococci</taxon>
        <taxon>Deinococcales</taxon>
        <taxon>Deinococcaceae</taxon>
        <taxon>Deinococcus</taxon>
    </lineage>
</organism>
<keyword evidence="3" id="KW-0418">Kinase</keyword>
<dbReference type="Pfam" id="PF05161">
    <property type="entry name" value="MOFRL"/>
    <property type="match status" value="1"/>
</dbReference>
<keyword evidence="3" id="KW-0808">Transferase</keyword>